<dbReference type="AlphaFoldDB" id="A0A108F2P9"/>
<dbReference type="Proteomes" id="UP000068016">
    <property type="component" value="Unassembled WGS sequence"/>
</dbReference>
<evidence type="ECO:0000313" key="2">
    <source>
        <dbReference type="EMBL" id="KWN22005.1"/>
    </source>
</evidence>
<gene>
    <name evidence="2" type="ORF">WT83_04860</name>
</gene>
<keyword evidence="1" id="KW-1133">Transmembrane helix</keyword>
<evidence type="ECO:0000256" key="1">
    <source>
        <dbReference type="SAM" id="Phobius"/>
    </source>
</evidence>
<comment type="caution">
    <text evidence="2">The sequence shown here is derived from an EMBL/GenBank/DDBJ whole genome shotgun (WGS) entry which is preliminary data.</text>
</comment>
<evidence type="ECO:0000313" key="3">
    <source>
        <dbReference type="Proteomes" id="UP000068016"/>
    </source>
</evidence>
<name>A0A108F2P9_9BURK</name>
<reference evidence="2 3" key="1">
    <citation type="submission" date="2015-11" db="EMBL/GenBank/DDBJ databases">
        <title>Expanding the genomic diversity of Burkholderia species for the development of highly accurate diagnostics.</title>
        <authorList>
            <person name="Sahl J."/>
            <person name="Keim P."/>
            <person name="Wagner D."/>
        </authorList>
    </citation>
    <scope>NUCLEOTIDE SEQUENCE [LARGE SCALE GENOMIC DNA]</scope>
    <source>
        <strain evidence="2 3">MSMB793WGS</strain>
    </source>
</reference>
<feature type="transmembrane region" description="Helical" evidence="1">
    <location>
        <begin position="274"/>
        <end position="298"/>
    </location>
</feature>
<sequence>MSALIAYVASTWVRLDDEADWRMPDYPAVSDAAVVISDFGADALTGEIELEGSPVHAPALISRKLAAQGAADGETRVLIHALQKSSSRYQAIYTAINLAQWQRLMQWRQARPRVCLMVPVMSLLWRQVGPNRGVVAHSGRQLILLAQSDKRLIHCTTVGFSESVADLETAARALGERVRAELAVTPALGEDFKVVWHVVLSKVDSDESRPTSEALAGAFVDATGLNVELAPSQILGGEGAAHLESSLPSLWRAHSFLASVNPLTERISWGLERWAWVWSGLMCSVALVSLIVAGGLFARVHRVNNEAAQIRMQAEALHEQIVQLKPQTVMPTGFDAWSQELIAQQVTQKKFDVERIVKTVGNAAHTSGVAILRIYTVSPPVGKGRPDVGGRPSPREPEKLLVVDGATPAGGDGAQVDKLARFVQALRAAGWVASSVDTIAGHVEGNLLAKVFSYRLTPAVSAAREKQ</sequence>
<keyword evidence="1" id="KW-0472">Membrane</keyword>
<dbReference type="RefSeq" id="WP_060346263.1">
    <property type="nucleotide sequence ID" value="NZ_LPLZ01000017.1"/>
</dbReference>
<accession>A0A108F2P9</accession>
<dbReference type="EMBL" id="LPLZ01000017">
    <property type="protein sequence ID" value="KWN22005.1"/>
    <property type="molecule type" value="Genomic_DNA"/>
</dbReference>
<organism evidence="2 3">
    <name type="scientific">Burkholderia territorii</name>
    <dbReference type="NCBI Taxonomy" id="1503055"/>
    <lineage>
        <taxon>Bacteria</taxon>
        <taxon>Pseudomonadati</taxon>
        <taxon>Pseudomonadota</taxon>
        <taxon>Betaproteobacteria</taxon>
        <taxon>Burkholderiales</taxon>
        <taxon>Burkholderiaceae</taxon>
        <taxon>Burkholderia</taxon>
        <taxon>Burkholderia cepacia complex</taxon>
    </lineage>
</organism>
<protein>
    <submittedName>
        <fullName evidence="2">Uncharacterized protein</fullName>
    </submittedName>
</protein>
<proteinExistence type="predicted"/>
<keyword evidence="1" id="KW-0812">Transmembrane</keyword>